<protein>
    <recommendedName>
        <fullName evidence="10">Ribose/galactose/methyl galactoside import ATP-binding protein</fullName>
        <ecNumber evidence="10">7.5.2.11</ecNumber>
    </recommendedName>
</protein>
<evidence type="ECO:0000256" key="11">
    <source>
        <dbReference type="SAM" id="MobiDB-lite"/>
    </source>
</evidence>
<sequence length="537" mass="59292">MTTSQAAEQVREQAETAAETAEPTSGQPSTETSQPEVPTADPNILLTMTDVHKSFPGVKALDGVNLTVKAHSVHALMGENGAGKSTLLKCLFGIYAKDAGSIRFLGKEIDFRNAKEALENGISMVHQELNLVKQRSVMDNLWLGRYPAKGWFVDEAKMYRDTKAIFDELGIHIDPRETVAKLTVSEMQMIEIAKAFSYDAKIVIMDEPTSSLSEKEVAHLFSIIDKLKQRGCGIIYISHKMEEIFKICDEITVLRDGKWIDTVAVADTNMDDLVAKMVGRSLTQRFPEKENTPGEVLLQVRNLTAKNQPSIQDVSFELRQGEVLGIGGLVGAKRTDIVETLFGIRERAAGEIVLRGQTLENASPVEAIKNGFALVTEERRSTGIFAGLDISFNSLIANIKQYEKHGLLSKGQMREDTQWVIDSMRVKTPDQKTRIGTLSGGNQQKVIIGRWLLTRPDILMLDEPTRGIDVGAKFEIYQLIADLAKQGKSVMVISSEMPELLGITDRILVMSAGRVAGVVETAKTNQEEILQLSAKYL</sequence>
<dbReference type="Gene3D" id="3.40.50.300">
    <property type="entry name" value="P-loop containing nucleotide triphosphate hydrolases"/>
    <property type="match status" value="2"/>
</dbReference>
<keyword evidence="6 10" id="KW-0547">Nucleotide-binding</keyword>
<dbReference type="AlphaFoldDB" id="A0AAE9HU08"/>
<dbReference type="InterPro" id="IPR050107">
    <property type="entry name" value="ABC_carbohydrate_import_ATPase"/>
</dbReference>
<dbReference type="EMBL" id="CP097501">
    <property type="protein sequence ID" value="URD67798.1"/>
    <property type="molecule type" value="Genomic_DNA"/>
</dbReference>
<dbReference type="SUPFAM" id="SSF52540">
    <property type="entry name" value="P-loop containing nucleoside triphosphate hydrolases"/>
    <property type="match status" value="2"/>
</dbReference>
<evidence type="ECO:0000256" key="3">
    <source>
        <dbReference type="ARBA" id="ARBA00022475"/>
    </source>
</evidence>
<organism evidence="13 14">
    <name type="scientific">Conchiformibius steedae DSM 2580</name>
    <dbReference type="NCBI Taxonomy" id="1121352"/>
    <lineage>
        <taxon>Bacteria</taxon>
        <taxon>Pseudomonadati</taxon>
        <taxon>Pseudomonadota</taxon>
        <taxon>Betaproteobacteria</taxon>
        <taxon>Neisseriales</taxon>
        <taxon>Neisseriaceae</taxon>
        <taxon>Conchiformibius</taxon>
    </lineage>
</organism>
<keyword evidence="4 10" id="KW-0762">Sugar transport</keyword>
<dbReference type="CDD" id="cd03216">
    <property type="entry name" value="ABC_Carb_Monos_I"/>
    <property type="match status" value="1"/>
</dbReference>
<gene>
    <name evidence="13" type="primary">mglA</name>
    <name evidence="13" type="ORF">LNQ82_01145</name>
</gene>
<dbReference type="RefSeq" id="WP_084481846.1">
    <property type="nucleotide sequence ID" value="NZ_CP097501.1"/>
</dbReference>
<dbReference type="PROSITE" id="PS00211">
    <property type="entry name" value="ABC_TRANSPORTER_1"/>
    <property type="match status" value="1"/>
</dbReference>
<dbReference type="NCBIfam" id="NF008215">
    <property type="entry name" value="PRK10982.1"/>
    <property type="match status" value="1"/>
</dbReference>
<dbReference type="InterPro" id="IPR027417">
    <property type="entry name" value="P-loop_NTPase"/>
</dbReference>
<dbReference type="GO" id="GO:0005524">
    <property type="term" value="F:ATP binding"/>
    <property type="evidence" value="ECO:0007669"/>
    <property type="project" value="UniProtKB-UniRule"/>
</dbReference>
<dbReference type="FunFam" id="3.40.50.300:FF:000127">
    <property type="entry name" value="Ribose import ATP-binding protein RbsA"/>
    <property type="match status" value="1"/>
</dbReference>
<evidence type="ECO:0000256" key="6">
    <source>
        <dbReference type="ARBA" id="ARBA00022741"/>
    </source>
</evidence>
<dbReference type="PANTHER" id="PTHR43790:SF7">
    <property type="entry name" value="GALACTOSE_METHYL GALACTOSIDE IMPORT ATP-BINDING PROTEIN MGLA"/>
    <property type="match status" value="1"/>
</dbReference>
<dbReference type="SMART" id="SM00382">
    <property type="entry name" value="AAA"/>
    <property type="match status" value="2"/>
</dbReference>
<dbReference type="InterPro" id="IPR017871">
    <property type="entry name" value="ABC_transporter-like_CS"/>
</dbReference>
<dbReference type="GO" id="GO:0015749">
    <property type="term" value="P:monosaccharide transmembrane transport"/>
    <property type="evidence" value="ECO:0007669"/>
    <property type="project" value="UniProtKB-ARBA"/>
</dbReference>
<keyword evidence="9 10" id="KW-0472">Membrane</keyword>
<evidence type="ECO:0000256" key="7">
    <source>
        <dbReference type="ARBA" id="ARBA00022840"/>
    </source>
</evidence>
<dbReference type="PANTHER" id="PTHR43790">
    <property type="entry name" value="CARBOHYDRATE TRANSPORT ATP-BINDING PROTEIN MG119-RELATED"/>
    <property type="match status" value="1"/>
</dbReference>
<comment type="subcellular location">
    <subcellularLocation>
        <location evidence="10">Cell inner membrane</location>
        <topology evidence="10">Peripheral membrane protein</topology>
    </subcellularLocation>
    <subcellularLocation>
        <location evidence="1">Cell membrane</location>
        <topology evidence="1">Peripheral membrane protein</topology>
    </subcellularLocation>
</comment>
<feature type="domain" description="ABC transporter" evidence="12">
    <location>
        <begin position="46"/>
        <end position="281"/>
    </location>
</feature>
<evidence type="ECO:0000256" key="2">
    <source>
        <dbReference type="ARBA" id="ARBA00022448"/>
    </source>
</evidence>
<evidence type="ECO:0000256" key="5">
    <source>
        <dbReference type="ARBA" id="ARBA00022737"/>
    </source>
</evidence>
<dbReference type="Pfam" id="PF00005">
    <property type="entry name" value="ABC_tran"/>
    <property type="match status" value="2"/>
</dbReference>
<dbReference type="GO" id="GO:0005886">
    <property type="term" value="C:plasma membrane"/>
    <property type="evidence" value="ECO:0007669"/>
    <property type="project" value="UniProtKB-SubCell"/>
</dbReference>
<evidence type="ECO:0000313" key="14">
    <source>
        <dbReference type="Proteomes" id="UP001056819"/>
    </source>
</evidence>
<evidence type="ECO:0000256" key="4">
    <source>
        <dbReference type="ARBA" id="ARBA00022597"/>
    </source>
</evidence>
<proteinExistence type="inferred from homology"/>
<feature type="compositionally biased region" description="Polar residues" evidence="11">
    <location>
        <begin position="25"/>
        <end position="36"/>
    </location>
</feature>
<evidence type="ECO:0000256" key="1">
    <source>
        <dbReference type="ARBA" id="ARBA00004202"/>
    </source>
</evidence>
<dbReference type="GO" id="GO:0043211">
    <property type="term" value="F:ABC-type carbohydrate transporter activity"/>
    <property type="evidence" value="ECO:0007669"/>
    <property type="project" value="UniProtKB-UniRule"/>
</dbReference>
<dbReference type="CDD" id="cd03215">
    <property type="entry name" value="ABC_Carb_Monos_II"/>
    <property type="match status" value="1"/>
</dbReference>
<evidence type="ECO:0000256" key="10">
    <source>
        <dbReference type="RuleBase" id="RU367029"/>
    </source>
</evidence>
<comment type="function">
    <text evidence="10">Part of an ABC transporter complex involved in carbohydrate import. Could be involved in ribose, galactose and/or methyl galactoside import. Responsible for energy coupling to the transport system.</text>
</comment>
<evidence type="ECO:0000256" key="8">
    <source>
        <dbReference type="ARBA" id="ARBA00022967"/>
    </source>
</evidence>
<dbReference type="GO" id="GO:0016887">
    <property type="term" value="F:ATP hydrolysis activity"/>
    <property type="evidence" value="ECO:0007669"/>
    <property type="project" value="InterPro"/>
</dbReference>
<dbReference type="EC" id="7.5.2.11" evidence="10"/>
<evidence type="ECO:0000313" key="13">
    <source>
        <dbReference type="EMBL" id="URD67798.1"/>
    </source>
</evidence>
<evidence type="ECO:0000256" key="9">
    <source>
        <dbReference type="ARBA" id="ARBA00023136"/>
    </source>
</evidence>
<comment type="similarity">
    <text evidence="10">Belongs to the ABC transporter superfamily.</text>
</comment>
<comment type="catalytic activity">
    <reaction evidence="10">
        <text>D-galactose(out) + ATP + H2O = D-galactose(in) + ADP + phosphate + H(+)</text>
        <dbReference type="Rhea" id="RHEA:60156"/>
        <dbReference type="ChEBI" id="CHEBI:4139"/>
        <dbReference type="ChEBI" id="CHEBI:15377"/>
        <dbReference type="ChEBI" id="CHEBI:15378"/>
        <dbReference type="ChEBI" id="CHEBI:30616"/>
        <dbReference type="ChEBI" id="CHEBI:43474"/>
        <dbReference type="ChEBI" id="CHEBI:456216"/>
        <dbReference type="EC" id="7.5.2.11"/>
    </reaction>
</comment>
<name>A0AAE9HU08_9NEIS</name>
<dbReference type="Proteomes" id="UP001056819">
    <property type="component" value="Chromosome"/>
</dbReference>
<dbReference type="InterPro" id="IPR003439">
    <property type="entry name" value="ABC_transporter-like_ATP-bd"/>
</dbReference>
<feature type="domain" description="ABC transporter" evidence="12">
    <location>
        <begin position="296"/>
        <end position="537"/>
    </location>
</feature>
<accession>A0AAE9HU08</accession>
<evidence type="ECO:0000259" key="12">
    <source>
        <dbReference type="PROSITE" id="PS50893"/>
    </source>
</evidence>
<feature type="region of interest" description="Disordered" evidence="11">
    <location>
        <begin position="1"/>
        <end position="40"/>
    </location>
</feature>
<keyword evidence="3" id="KW-1003">Cell membrane</keyword>
<reference evidence="13" key="1">
    <citation type="submission" date="2022-05" db="EMBL/GenBank/DDBJ databases">
        <title>Alysiella filiformis genome sequencing.</title>
        <authorList>
            <person name="Viehboeck T."/>
        </authorList>
    </citation>
    <scope>NUCLEOTIDE SEQUENCE</scope>
    <source>
        <strain evidence="13">DSM 2580</strain>
    </source>
</reference>
<keyword evidence="2 10" id="KW-0813">Transport</keyword>
<dbReference type="InterPro" id="IPR003593">
    <property type="entry name" value="AAA+_ATPase"/>
</dbReference>
<keyword evidence="7 10" id="KW-0067">ATP-binding</keyword>
<keyword evidence="10" id="KW-0997">Cell inner membrane</keyword>
<dbReference type="PROSITE" id="PS50893">
    <property type="entry name" value="ABC_TRANSPORTER_2"/>
    <property type="match status" value="2"/>
</dbReference>
<feature type="compositionally biased region" description="Low complexity" evidence="11">
    <location>
        <begin position="15"/>
        <end position="24"/>
    </location>
</feature>
<dbReference type="FunFam" id="3.40.50.300:FF:000126">
    <property type="entry name" value="Galactose/methyl galactoside import ATP-binding protein MglA"/>
    <property type="match status" value="1"/>
</dbReference>
<keyword evidence="8 10" id="KW-1278">Translocase</keyword>
<keyword evidence="5" id="KW-0677">Repeat</keyword>